<protein>
    <recommendedName>
        <fullName evidence="6">Guanylate kinase-associated protein mars</fullName>
    </recommendedName>
</protein>
<evidence type="ECO:0000256" key="1">
    <source>
        <dbReference type="ARBA" id="ARBA00008839"/>
    </source>
</evidence>
<feature type="compositionally biased region" description="Basic and acidic residues" evidence="3">
    <location>
        <begin position="953"/>
        <end position="972"/>
    </location>
</feature>
<evidence type="ECO:0000313" key="4">
    <source>
        <dbReference type="EnsemblMetazoa" id="AALFPA23_023947.P35690"/>
    </source>
</evidence>
<feature type="coiled-coil region" evidence="2">
    <location>
        <begin position="96"/>
        <end position="155"/>
    </location>
</feature>
<keyword evidence="5" id="KW-1185">Reference proteome</keyword>
<evidence type="ECO:0000313" key="5">
    <source>
        <dbReference type="Proteomes" id="UP000069940"/>
    </source>
</evidence>
<reference evidence="5" key="1">
    <citation type="journal article" date="2015" name="Proc. Natl. Acad. Sci. U.S.A.">
        <title>Genome sequence of the Asian Tiger mosquito, Aedes albopictus, reveals insights into its biology, genetics, and evolution.</title>
        <authorList>
            <person name="Chen X.G."/>
            <person name="Jiang X."/>
            <person name="Gu J."/>
            <person name="Xu M."/>
            <person name="Wu Y."/>
            <person name="Deng Y."/>
            <person name="Zhang C."/>
            <person name="Bonizzoni M."/>
            <person name="Dermauw W."/>
            <person name="Vontas J."/>
            <person name="Armbruster P."/>
            <person name="Huang X."/>
            <person name="Yang Y."/>
            <person name="Zhang H."/>
            <person name="He W."/>
            <person name="Peng H."/>
            <person name="Liu Y."/>
            <person name="Wu K."/>
            <person name="Chen J."/>
            <person name="Lirakis M."/>
            <person name="Topalis P."/>
            <person name="Van Leeuwen T."/>
            <person name="Hall A.B."/>
            <person name="Jiang X."/>
            <person name="Thorpe C."/>
            <person name="Mueller R.L."/>
            <person name="Sun C."/>
            <person name="Waterhouse R.M."/>
            <person name="Yan G."/>
            <person name="Tu Z.J."/>
            <person name="Fang X."/>
            <person name="James A.A."/>
        </authorList>
    </citation>
    <scope>NUCLEOTIDE SEQUENCE [LARGE SCALE GENOMIC DNA]</scope>
    <source>
        <strain evidence="5">Foshan</strain>
    </source>
</reference>
<feature type="region of interest" description="Disordered" evidence="3">
    <location>
        <begin position="222"/>
        <end position="241"/>
    </location>
</feature>
<dbReference type="Proteomes" id="UP000069940">
    <property type="component" value="Unassembled WGS sequence"/>
</dbReference>
<feature type="compositionally biased region" description="Basic and acidic residues" evidence="3">
    <location>
        <begin position="26"/>
        <end position="37"/>
    </location>
</feature>
<evidence type="ECO:0000256" key="3">
    <source>
        <dbReference type="SAM" id="MobiDB-lite"/>
    </source>
</evidence>
<organism evidence="4 5">
    <name type="scientific">Aedes albopictus</name>
    <name type="common">Asian tiger mosquito</name>
    <name type="synonym">Stegomyia albopicta</name>
    <dbReference type="NCBI Taxonomy" id="7160"/>
    <lineage>
        <taxon>Eukaryota</taxon>
        <taxon>Metazoa</taxon>
        <taxon>Ecdysozoa</taxon>
        <taxon>Arthropoda</taxon>
        <taxon>Hexapoda</taxon>
        <taxon>Insecta</taxon>
        <taxon>Pterygota</taxon>
        <taxon>Neoptera</taxon>
        <taxon>Endopterygota</taxon>
        <taxon>Diptera</taxon>
        <taxon>Nematocera</taxon>
        <taxon>Culicoidea</taxon>
        <taxon>Culicidae</taxon>
        <taxon>Culicinae</taxon>
        <taxon>Aedini</taxon>
        <taxon>Aedes</taxon>
        <taxon>Stegomyia</taxon>
    </lineage>
</organism>
<feature type="compositionally biased region" description="Polar residues" evidence="3">
    <location>
        <begin position="38"/>
        <end position="52"/>
    </location>
</feature>
<evidence type="ECO:0000256" key="2">
    <source>
        <dbReference type="SAM" id="Coils"/>
    </source>
</evidence>
<accession>A0ABM2A2Y0</accession>
<feature type="region of interest" description="Disordered" evidence="3">
    <location>
        <begin position="940"/>
        <end position="988"/>
    </location>
</feature>
<feature type="region of interest" description="Disordered" evidence="3">
    <location>
        <begin position="442"/>
        <end position="463"/>
    </location>
</feature>
<feature type="region of interest" description="Disordered" evidence="3">
    <location>
        <begin position="1"/>
        <end position="93"/>
    </location>
</feature>
<proteinExistence type="inferred from homology"/>
<name>A0ABM2A2Y0_AEDAL</name>
<feature type="region of interest" description="Disordered" evidence="3">
    <location>
        <begin position="159"/>
        <end position="192"/>
    </location>
</feature>
<feature type="coiled-coil region" evidence="2">
    <location>
        <begin position="604"/>
        <end position="631"/>
    </location>
</feature>
<feature type="compositionally biased region" description="Basic and acidic residues" evidence="3">
    <location>
        <begin position="83"/>
        <end position="93"/>
    </location>
</feature>
<dbReference type="GeneID" id="109399111"/>
<dbReference type="PANTHER" id="PTHR12353:SF1">
    <property type="entry name" value="DISKS LARGE-ASSOCIATED PROTEIN 5"/>
    <property type="match status" value="1"/>
</dbReference>
<feature type="region of interest" description="Disordered" evidence="3">
    <location>
        <begin position="787"/>
        <end position="806"/>
    </location>
</feature>
<feature type="compositionally biased region" description="Polar residues" evidence="3">
    <location>
        <begin position="787"/>
        <end position="800"/>
    </location>
</feature>
<dbReference type="RefSeq" id="XP_019527103.3">
    <property type="nucleotide sequence ID" value="XM_019671558.3"/>
</dbReference>
<dbReference type="Pfam" id="PF03359">
    <property type="entry name" value="GKAP"/>
    <property type="match status" value="1"/>
</dbReference>
<sequence>MEYRGFYKNASRGNRLKEGNSQLLRSKRESSRQDLHFTNRNLSASDFTNEQQQQEEERYPLTEHQIAKPRLSSGKKRRRSSRGGKENKENEFKSKYEERLERLRRFKEQRAQAKQKTVKKKPFVAVVSKTNLVDREYEKNLFKKSEEELKRLAEKRKVLTPAAKHATPRVDTRRKDNPTAEKQPPPRSRRNILTVKTPASIKSAKPRVDTWRKGLTPGDCAVAGAGTEKKADKPRTGLRSRNGTATKNAVVAAKGGRTAAAAASTTIVSYKKGDAAAAGCSSNMRYLEVRSGQKAVQFMFRFTKDGKMVTSTNRKKRKSLERLNRANAPGNLQLHRFSPKVPSDDDVFDGISPIDADTPTPKKKMSPMDSEVIAMRKRETRHRSMVFKVEDVKQEKQDDDWEPQVITISDDDSFVGVSVKNEPRLNESFTVEVKEEKLVDRRPTIDESPPKTESPKLIGSGRKSFSGRPSLVFVEENNAPTELSVFAKNSPQIASKRNFLVFLEERIDAPKIATIEVLDSPVRTTMSPRRRSLTPRMSFIEEDIGAMTKPLPEGNLATVLLNKQQESKRRSSGGGGGSRRSSLVNFREEDQPPSDVREKVAFYYNLVEKELKRLQELCDLYKDDLDSEEIDENGKGLIIAAQGQTNILINKKLSKFKELVGHYERSWADQKVRTDDLDGFWLMVSLDLENLDRRFDELRQLKDNNWQEVVEQPKVKKLKNGGGIKKREKKPMKTKASGLADLIKKAREEAKKKLMMEAALVETVKVVTPIKRSVRIATTPRRSSITRNSICTGCTPTPGKSATKKSRKTIFNDHTLRRHEIVKSILKTPSEKRRAKSVLFLDSGLDTPEARPSGGSGGRKIVHTPKPKITFNEELEVEDVETISHTTPYKLEDEIRKRRRSSLFTKHCHDDEPEPVESEEQVCHVHQQPRRRRTLRFSMNAAAEGEEEEADHLEEARDHVGSPMKFDNEKKDKTKRTRGKSRGRVSFQ</sequence>
<feature type="region of interest" description="Disordered" evidence="3">
    <location>
        <begin position="564"/>
        <end position="591"/>
    </location>
</feature>
<feature type="compositionally biased region" description="Basic residues" evidence="3">
    <location>
        <begin position="973"/>
        <end position="988"/>
    </location>
</feature>
<dbReference type="InterPro" id="IPR005026">
    <property type="entry name" value="SAPAP"/>
</dbReference>
<comment type="similarity">
    <text evidence="1">Belongs to the SAPAP family.</text>
</comment>
<feature type="compositionally biased region" description="Basic and acidic residues" evidence="3">
    <location>
        <begin position="168"/>
        <end position="179"/>
    </location>
</feature>
<feature type="compositionally biased region" description="Basic and acidic residues" evidence="3">
    <location>
        <begin position="442"/>
        <end position="454"/>
    </location>
</feature>
<dbReference type="PANTHER" id="PTHR12353">
    <property type="entry name" value="DISKS LARGE-ASSOCIATED PROTEIN DAP SAP90/PSD-95-ASSOCIATED PROTEIN"/>
    <property type="match status" value="1"/>
</dbReference>
<dbReference type="EnsemblMetazoa" id="AALFPA23_023947.R35690">
    <property type="protein sequence ID" value="AALFPA23_023947.P35690"/>
    <property type="gene ID" value="AALFPA23_023947"/>
</dbReference>
<evidence type="ECO:0008006" key="6">
    <source>
        <dbReference type="Google" id="ProtNLM"/>
    </source>
</evidence>
<keyword evidence="2" id="KW-0175">Coiled coil</keyword>
<feature type="compositionally biased region" description="Basic residues" evidence="3">
    <location>
        <begin position="73"/>
        <end position="82"/>
    </location>
</feature>
<feature type="region of interest" description="Disordered" evidence="3">
    <location>
        <begin position="345"/>
        <end position="369"/>
    </location>
</feature>
<reference evidence="4" key="2">
    <citation type="submission" date="2025-05" db="UniProtKB">
        <authorList>
            <consortium name="EnsemblMetazoa"/>
        </authorList>
    </citation>
    <scope>IDENTIFICATION</scope>
    <source>
        <strain evidence="4">Foshan</strain>
    </source>
</reference>